<evidence type="ECO:0000313" key="3">
    <source>
        <dbReference type="Proteomes" id="UP000324974"/>
    </source>
</evidence>
<dbReference type="OrthoDB" id="95460at2"/>
<dbReference type="PROSITE" id="PS51094">
    <property type="entry name" value="PTS_EIIA_TYPE_2"/>
    <property type="match status" value="1"/>
</dbReference>
<keyword evidence="3" id="KW-1185">Reference proteome</keyword>
<accession>A0A5C1ACU2</accession>
<dbReference type="PROSITE" id="PS00372">
    <property type="entry name" value="PTS_EIIA_TYPE_2_HIS"/>
    <property type="match status" value="1"/>
</dbReference>
<dbReference type="InterPro" id="IPR002178">
    <property type="entry name" value="PTS_EIIA_type-2_dom"/>
</dbReference>
<dbReference type="AlphaFoldDB" id="A0A5C1ACU2"/>
<gene>
    <name evidence="2" type="ORF">PX52LOC_01767</name>
</gene>
<dbReference type="KEGG" id="lrs:PX52LOC_01767"/>
<feature type="domain" description="PTS EIIA type-2" evidence="1">
    <location>
        <begin position="11"/>
        <end position="137"/>
    </location>
</feature>
<organism evidence="2 3">
    <name type="scientific">Limnoglobus roseus</name>
    <dbReference type="NCBI Taxonomy" id="2598579"/>
    <lineage>
        <taxon>Bacteria</taxon>
        <taxon>Pseudomonadati</taxon>
        <taxon>Planctomycetota</taxon>
        <taxon>Planctomycetia</taxon>
        <taxon>Gemmatales</taxon>
        <taxon>Gemmataceae</taxon>
        <taxon>Limnoglobus</taxon>
    </lineage>
</organism>
<reference evidence="3" key="1">
    <citation type="submission" date="2019-08" db="EMBL/GenBank/DDBJ databases">
        <title>Limnoglobus roseus gen. nov., sp. nov., a novel freshwater planctomycete with a giant genome from the family Gemmataceae.</title>
        <authorList>
            <person name="Kulichevskaya I.S."/>
            <person name="Naumoff D.G."/>
            <person name="Miroshnikov K."/>
            <person name="Ivanova A."/>
            <person name="Philippov D.A."/>
            <person name="Hakobyan A."/>
            <person name="Rijpstra I.C."/>
            <person name="Sinninghe Damste J.S."/>
            <person name="Liesack W."/>
            <person name="Dedysh S.N."/>
        </authorList>
    </citation>
    <scope>NUCLEOTIDE SEQUENCE [LARGE SCALE GENOMIC DNA]</scope>
    <source>
        <strain evidence="3">PX52</strain>
    </source>
</reference>
<sequence>MGTVIASATGDDDRPRFVDVPAAADTPEKVVRFLTGRLVEGGQLPAAESEQVVERVMRRESLGSTGIGRGMAVPHATCNRIERVACVVGRLPQPVAWSAIDGEAVRMAALVVSPDAEGRVPLRSLEWIVHRLHAGTA</sequence>
<evidence type="ECO:0000259" key="1">
    <source>
        <dbReference type="PROSITE" id="PS51094"/>
    </source>
</evidence>
<proteinExistence type="predicted"/>
<name>A0A5C1ACU2_9BACT</name>
<dbReference type="RefSeq" id="WP_149109727.1">
    <property type="nucleotide sequence ID" value="NZ_CP042425.1"/>
</dbReference>
<dbReference type="InterPro" id="IPR051541">
    <property type="entry name" value="PTS_SugarTrans_NitroReg"/>
</dbReference>
<dbReference type="PANTHER" id="PTHR47738">
    <property type="entry name" value="PTS SYSTEM FRUCTOSE-LIKE EIIA COMPONENT-RELATED"/>
    <property type="match status" value="1"/>
</dbReference>
<dbReference type="Gene3D" id="3.40.930.10">
    <property type="entry name" value="Mannitol-specific EII, Chain A"/>
    <property type="match status" value="1"/>
</dbReference>
<dbReference type="Pfam" id="PF00359">
    <property type="entry name" value="PTS_EIIA_2"/>
    <property type="match status" value="1"/>
</dbReference>
<protein>
    <submittedName>
        <fullName evidence="2">Fructose-specific EIIABC component of PTS system</fullName>
    </submittedName>
</protein>
<evidence type="ECO:0000313" key="2">
    <source>
        <dbReference type="EMBL" id="QEL14868.1"/>
    </source>
</evidence>
<dbReference type="InterPro" id="IPR016152">
    <property type="entry name" value="PTrfase/Anion_transptr"/>
</dbReference>
<dbReference type="EMBL" id="CP042425">
    <property type="protein sequence ID" value="QEL14868.1"/>
    <property type="molecule type" value="Genomic_DNA"/>
</dbReference>
<dbReference type="Proteomes" id="UP000324974">
    <property type="component" value="Chromosome"/>
</dbReference>
<dbReference type="SUPFAM" id="SSF55804">
    <property type="entry name" value="Phoshotransferase/anion transport protein"/>
    <property type="match status" value="1"/>
</dbReference>